<comment type="caution">
    <text evidence="13">The sequence shown here is derived from an EMBL/GenBank/DDBJ whole genome shotgun (WGS) entry which is preliminary data.</text>
</comment>
<keyword evidence="14" id="KW-1185">Reference proteome</keyword>
<evidence type="ECO:0000256" key="7">
    <source>
        <dbReference type="ARBA" id="ARBA00022723"/>
    </source>
</evidence>
<accession>A0A845V7F2</accession>
<reference evidence="13 14" key="1">
    <citation type="submission" date="2020-02" db="EMBL/GenBank/DDBJ databases">
        <authorList>
            <person name="Zhang X.-Y."/>
        </authorList>
    </citation>
    <scope>NUCLEOTIDE SEQUENCE [LARGE SCALE GENOMIC DNA]</scope>
    <source>
        <strain evidence="13 14">C33</strain>
    </source>
</reference>
<feature type="binding site" evidence="12">
    <location>
        <position position="21"/>
    </location>
    <ligand>
        <name>substrate</name>
    </ligand>
</feature>
<comment type="function">
    <text evidence="11">Catalyzes the hydrolysis of 3-deoxy-D-manno-octulosonate 8-phosphate (KDO 8-P) to 3-deoxy-D-manno-octulosonate (KDO) and inorganic phosphate.</text>
</comment>
<dbReference type="PANTHER" id="PTHR21485">
    <property type="entry name" value="HAD SUPERFAMILY MEMBERS CMAS AND KDSC"/>
    <property type="match status" value="1"/>
</dbReference>
<dbReference type="SFLD" id="SFLDS00003">
    <property type="entry name" value="Haloacid_Dehalogenase"/>
    <property type="match status" value="1"/>
</dbReference>
<evidence type="ECO:0000256" key="10">
    <source>
        <dbReference type="ARBA" id="ARBA00031051"/>
    </source>
</evidence>
<dbReference type="RefSeq" id="WP_164211484.1">
    <property type="nucleotide sequence ID" value="NZ_JAAGSC010000041.1"/>
</dbReference>
<dbReference type="GO" id="GO:0008781">
    <property type="term" value="F:N-acylneuraminate cytidylyltransferase activity"/>
    <property type="evidence" value="ECO:0007669"/>
    <property type="project" value="TreeGrafter"/>
</dbReference>
<evidence type="ECO:0000256" key="9">
    <source>
        <dbReference type="ARBA" id="ARBA00022842"/>
    </source>
</evidence>
<dbReference type="SUPFAM" id="SSF56784">
    <property type="entry name" value="HAD-like"/>
    <property type="match status" value="1"/>
</dbReference>
<evidence type="ECO:0000256" key="3">
    <source>
        <dbReference type="ARBA" id="ARBA00005893"/>
    </source>
</evidence>
<evidence type="ECO:0000313" key="13">
    <source>
        <dbReference type="EMBL" id="NDY96111.1"/>
    </source>
</evidence>
<feature type="binding site" evidence="12">
    <location>
        <position position="112"/>
    </location>
    <ligand>
        <name>Mg(2+)</name>
        <dbReference type="ChEBI" id="CHEBI:18420"/>
    </ligand>
</feature>
<evidence type="ECO:0000256" key="12">
    <source>
        <dbReference type="PIRSR" id="PIRSR006118-2"/>
    </source>
</evidence>
<evidence type="ECO:0000313" key="14">
    <source>
        <dbReference type="Proteomes" id="UP000484885"/>
    </source>
</evidence>
<comment type="similarity">
    <text evidence="3 11">Belongs to the KdsC family.</text>
</comment>
<evidence type="ECO:0000256" key="2">
    <source>
        <dbReference type="ARBA" id="ARBA00001946"/>
    </source>
</evidence>
<dbReference type="FunFam" id="3.40.50.1000:FF:000029">
    <property type="entry name" value="3-deoxy-D-manno-octulosonate 8-phosphate phosphatase KdsC"/>
    <property type="match status" value="1"/>
</dbReference>
<dbReference type="InterPro" id="IPR036412">
    <property type="entry name" value="HAD-like_sf"/>
</dbReference>
<dbReference type="EMBL" id="JAAGSC010000041">
    <property type="protein sequence ID" value="NDY96111.1"/>
    <property type="molecule type" value="Genomic_DNA"/>
</dbReference>
<dbReference type="AlphaFoldDB" id="A0A845V7F2"/>
<dbReference type="InterPro" id="IPR050793">
    <property type="entry name" value="CMP-NeuNAc_synthase"/>
</dbReference>
<keyword evidence="11" id="KW-0448">Lipopolysaccharide biosynthesis</keyword>
<evidence type="ECO:0000256" key="4">
    <source>
        <dbReference type="ARBA" id="ARBA00011881"/>
    </source>
</evidence>
<dbReference type="CDD" id="cd01630">
    <property type="entry name" value="HAD_KDO-like"/>
    <property type="match status" value="1"/>
</dbReference>
<dbReference type="EC" id="3.1.3.45" evidence="5 11"/>
<dbReference type="Proteomes" id="UP000484885">
    <property type="component" value="Unassembled WGS sequence"/>
</dbReference>
<comment type="catalytic activity">
    <reaction evidence="1 11">
        <text>3-deoxy-alpha-D-manno-2-octulosonate-8-phosphate + H2O = 3-deoxy-alpha-D-manno-oct-2-ulosonate + phosphate</text>
        <dbReference type="Rhea" id="RHEA:11500"/>
        <dbReference type="ChEBI" id="CHEBI:15377"/>
        <dbReference type="ChEBI" id="CHEBI:43474"/>
        <dbReference type="ChEBI" id="CHEBI:85985"/>
        <dbReference type="ChEBI" id="CHEBI:85986"/>
        <dbReference type="EC" id="3.1.3.45"/>
    </reaction>
</comment>
<evidence type="ECO:0000256" key="5">
    <source>
        <dbReference type="ARBA" id="ARBA00013066"/>
    </source>
</evidence>
<dbReference type="GO" id="GO:0046872">
    <property type="term" value="F:metal ion binding"/>
    <property type="evidence" value="ECO:0007669"/>
    <property type="project" value="UniProtKB-UniRule"/>
</dbReference>
<gene>
    <name evidence="13" type="ORF">G3I74_10250</name>
</gene>
<comment type="subunit">
    <text evidence="4 11">Homotetramer.</text>
</comment>
<sequence length="175" mass="19034">MSAGELEVRAAGIRLAVFDVDGVLTDGRLILDDHGVQTKAFHVRDGLGLKALMHHDIAVAVITARESSVVERRMAELGIEHLRQGQSDKRLAMRALLAELDVPGSQASYMGDDLIDWPAMRECALSAAPADADAWIRSRVDIVTQAPGGFGAVREFCERLLAARGVLEDWRAGYQ</sequence>
<name>A0A845V7F2_9GAMM</name>
<keyword evidence="8 11" id="KW-0378">Hydrolase</keyword>
<evidence type="ECO:0000256" key="8">
    <source>
        <dbReference type="ARBA" id="ARBA00022801"/>
    </source>
</evidence>
<dbReference type="GO" id="GO:0019143">
    <property type="term" value="F:3-deoxy-manno-octulosonate-8-phosphatase activity"/>
    <property type="evidence" value="ECO:0007669"/>
    <property type="project" value="UniProtKB-UniRule"/>
</dbReference>
<keyword evidence="9 11" id="KW-0460">Magnesium</keyword>
<dbReference type="NCBIfam" id="TIGR01670">
    <property type="entry name" value="KdsC-phosphatas"/>
    <property type="match status" value="1"/>
</dbReference>
<dbReference type="InterPro" id="IPR023214">
    <property type="entry name" value="HAD_sf"/>
</dbReference>
<feature type="binding site" evidence="12">
    <location>
        <position position="19"/>
    </location>
    <ligand>
        <name>Mg(2+)</name>
        <dbReference type="ChEBI" id="CHEBI:18420"/>
    </ligand>
</feature>
<dbReference type="InterPro" id="IPR010023">
    <property type="entry name" value="KdsC_fam"/>
</dbReference>
<dbReference type="SFLD" id="SFLDG01136">
    <property type="entry name" value="C1.6:_Phosphoserine_Phosphatas"/>
    <property type="match status" value="1"/>
</dbReference>
<organism evidence="13 14">
    <name type="scientific">Wenzhouxiangella limi</name>
    <dbReference type="NCBI Taxonomy" id="2707351"/>
    <lineage>
        <taxon>Bacteria</taxon>
        <taxon>Pseudomonadati</taxon>
        <taxon>Pseudomonadota</taxon>
        <taxon>Gammaproteobacteria</taxon>
        <taxon>Chromatiales</taxon>
        <taxon>Wenzhouxiangellaceae</taxon>
        <taxon>Wenzhouxiangella</taxon>
    </lineage>
</organism>
<evidence type="ECO:0000256" key="6">
    <source>
        <dbReference type="ARBA" id="ARBA00020092"/>
    </source>
</evidence>
<dbReference type="PANTHER" id="PTHR21485:SF3">
    <property type="entry name" value="N-ACYLNEURAMINATE CYTIDYLYLTRANSFERASE"/>
    <property type="match status" value="1"/>
</dbReference>
<protein>
    <recommendedName>
        <fullName evidence="6 11">3-deoxy-D-manno-octulosonate 8-phosphate phosphatase KdsC</fullName>
        <ecNumber evidence="5 11">3.1.3.45</ecNumber>
    </recommendedName>
    <alternativeName>
        <fullName evidence="10 11">KDO 8-P phosphatase</fullName>
    </alternativeName>
</protein>
<evidence type="ECO:0000256" key="1">
    <source>
        <dbReference type="ARBA" id="ARBA00000898"/>
    </source>
</evidence>
<proteinExistence type="inferred from homology"/>
<dbReference type="SFLD" id="SFLDG01138">
    <property type="entry name" value="C1.6.2:_Deoxy-d-mannose-octulo"/>
    <property type="match status" value="1"/>
</dbReference>
<keyword evidence="7 11" id="KW-0479">Metal-binding</keyword>
<dbReference type="PIRSF" id="PIRSF006118">
    <property type="entry name" value="KDO8-P_Ptase"/>
    <property type="match status" value="1"/>
</dbReference>
<dbReference type="Gene3D" id="3.40.50.1000">
    <property type="entry name" value="HAD superfamily/HAD-like"/>
    <property type="match status" value="1"/>
</dbReference>
<evidence type="ECO:0000256" key="11">
    <source>
        <dbReference type="PIRNR" id="PIRNR006118"/>
    </source>
</evidence>
<dbReference type="GO" id="GO:0009103">
    <property type="term" value="P:lipopolysaccharide biosynthetic process"/>
    <property type="evidence" value="ECO:0007669"/>
    <property type="project" value="UniProtKB-UniRule"/>
</dbReference>
<comment type="cofactor">
    <cofactor evidence="2 11 12">
        <name>Mg(2+)</name>
        <dbReference type="ChEBI" id="CHEBI:18420"/>
    </cofactor>
</comment>